<gene>
    <name evidence="1" type="ORF">CEUTPL_LOCUS1479</name>
</gene>
<evidence type="ECO:0000313" key="1">
    <source>
        <dbReference type="EMBL" id="CAG9760758.1"/>
    </source>
</evidence>
<sequence>MKNNDIGRINNGGITIAKMCPQLKRNMLWEEGSGLERLRTFFEEFKIDLVSPPPVSTDIATYSEYMLSICFWVKKI</sequence>
<evidence type="ECO:0000313" key="2">
    <source>
        <dbReference type="Proteomes" id="UP001152799"/>
    </source>
</evidence>
<dbReference type="EMBL" id="OU892277">
    <property type="protein sequence ID" value="CAG9760758.1"/>
    <property type="molecule type" value="Genomic_DNA"/>
</dbReference>
<name>A0A9N9MF97_9CUCU</name>
<keyword evidence="2" id="KW-1185">Reference proteome</keyword>
<organism evidence="1 2">
    <name type="scientific">Ceutorhynchus assimilis</name>
    <name type="common">cabbage seed weevil</name>
    <dbReference type="NCBI Taxonomy" id="467358"/>
    <lineage>
        <taxon>Eukaryota</taxon>
        <taxon>Metazoa</taxon>
        <taxon>Ecdysozoa</taxon>
        <taxon>Arthropoda</taxon>
        <taxon>Hexapoda</taxon>
        <taxon>Insecta</taxon>
        <taxon>Pterygota</taxon>
        <taxon>Neoptera</taxon>
        <taxon>Endopterygota</taxon>
        <taxon>Coleoptera</taxon>
        <taxon>Polyphaga</taxon>
        <taxon>Cucujiformia</taxon>
        <taxon>Curculionidae</taxon>
        <taxon>Ceutorhynchinae</taxon>
        <taxon>Ceutorhynchus</taxon>
    </lineage>
</organism>
<dbReference type="AlphaFoldDB" id="A0A9N9MF97"/>
<reference evidence="1" key="1">
    <citation type="submission" date="2022-01" db="EMBL/GenBank/DDBJ databases">
        <authorList>
            <person name="King R."/>
        </authorList>
    </citation>
    <scope>NUCLEOTIDE SEQUENCE</scope>
</reference>
<dbReference type="Proteomes" id="UP001152799">
    <property type="component" value="Chromosome 1"/>
</dbReference>
<proteinExistence type="predicted"/>
<protein>
    <submittedName>
        <fullName evidence="1">Uncharacterized protein</fullName>
    </submittedName>
</protein>
<accession>A0A9N9MF97</accession>